<organism evidence="2">
    <name type="scientific">Hexamita inflata</name>
    <dbReference type="NCBI Taxonomy" id="28002"/>
    <lineage>
        <taxon>Eukaryota</taxon>
        <taxon>Metamonada</taxon>
        <taxon>Diplomonadida</taxon>
        <taxon>Hexamitidae</taxon>
        <taxon>Hexamitinae</taxon>
        <taxon>Hexamita</taxon>
    </lineage>
</organism>
<feature type="compositionally biased region" description="Basic and acidic residues" evidence="1">
    <location>
        <begin position="73"/>
        <end position="83"/>
    </location>
</feature>
<dbReference type="EMBL" id="CAXDID020000065">
    <property type="protein sequence ID" value="CAL6012008.1"/>
    <property type="molecule type" value="Genomic_DNA"/>
</dbReference>
<dbReference type="EMBL" id="CATOUU010000042">
    <property type="protein sequence ID" value="CAI9914083.1"/>
    <property type="molecule type" value="Genomic_DNA"/>
</dbReference>
<feature type="region of interest" description="Disordered" evidence="1">
    <location>
        <begin position="354"/>
        <end position="383"/>
    </location>
</feature>
<evidence type="ECO:0000313" key="2">
    <source>
        <dbReference type="EMBL" id="CAI9914083.1"/>
    </source>
</evidence>
<comment type="caution">
    <text evidence="2">The sequence shown here is derived from an EMBL/GenBank/DDBJ whole genome shotgun (WGS) entry which is preliminary data.</text>
</comment>
<reference evidence="3 4" key="2">
    <citation type="submission" date="2024-07" db="EMBL/GenBank/DDBJ databases">
        <authorList>
            <person name="Akdeniz Z."/>
        </authorList>
    </citation>
    <scope>NUCLEOTIDE SEQUENCE [LARGE SCALE GENOMIC DNA]</scope>
</reference>
<feature type="region of interest" description="Disordered" evidence="1">
    <location>
        <begin position="73"/>
        <end position="116"/>
    </location>
</feature>
<accession>A0AA86TIH4</accession>
<dbReference type="AlphaFoldDB" id="A0AA86TIH4"/>
<evidence type="ECO:0000313" key="4">
    <source>
        <dbReference type="Proteomes" id="UP001642409"/>
    </source>
</evidence>
<name>A0AA86TIH4_9EUKA</name>
<evidence type="ECO:0000313" key="3">
    <source>
        <dbReference type="EMBL" id="CAL6012008.1"/>
    </source>
</evidence>
<evidence type="ECO:0000256" key="1">
    <source>
        <dbReference type="SAM" id="MobiDB-lite"/>
    </source>
</evidence>
<gene>
    <name evidence="2" type="ORF">HINF_LOCUS1728</name>
    <name evidence="3" type="ORF">HINF_LOCUS23098</name>
</gene>
<dbReference type="SUPFAM" id="SSF55277">
    <property type="entry name" value="GYF domain"/>
    <property type="match status" value="1"/>
</dbReference>
<proteinExistence type="predicted"/>
<reference evidence="2" key="1">
    <citation type="submission" date="2023-06" db="EMBL/GenBank/DDBJ databases">
        <authorList>
            <person name="Kurt Z."/>
        </authorList>
    </citation>
    <scope>NUCLEOTIDE SEQUENCE</scope>
</reference>
<keyword evidence="4" id="KW-1185">Reference proteome</keyword>
<dbReference type="Proteomes" id="UP001642409">
    <property type="component" value="Unassembled WGS sequence"/>
</dbReference>
<dbReference type="InterPro" id="IPR035445">
    <property type="entry name" value="GYF-like_dom_sf"/>
</dbReference>
<sequence length="594" mass="69652">MSDVESDENLWTYLDSDNIYKGPFTSSQMDGMNQNGDFQRIGVTKVKCRGSQVLLNKKDYGKLDFFKNQKIEDQSDSDSEHHNQNQNNKYQSDPNKQSKQTIQEQNREESDQIYSDSDVSVVNKEMGDFSNAIIQTGMDIVQLDLVLSLEIIDVQKQDNWSQYEIVNTDILKDLKNGIQYERTLSHAETQTGLSALENSLAQTRSCFQKLVIPPSVEKCINTEFSLRRGNQDEEYIENKFTTYRDVQAVEVGDYAGARVPIVKKEQHGQKESIFAHGADELQKFLNQDLDPVAYREQQFRKLQDMYADPYYDDYYDENFENNICPPEEDNDQYRQIQEPSEHYQNNYQNYDYQDRNLNQSNNQHSNYNQQSNYNQSNNQQTTIQQQNQVINLPPLNFVPPKIPNIPTLPETNKQFFANGEVYDNNDFKVLENNQDTRTGTEKQTLKEVQNAMPQFKELILKAINEHFLSQGMPDQTNQPLKESLVNYRKHYAIRRIHLNFKKIAAQLGLTEKQVSQMFRTLQDQELDDWPKEKIQAVTNKATEFWEKYAQHPVDRKALIRKWIDDEFKLSSEYQYSPKKITNKINYILKKLCDQ</sequence>
<feature type="compositionally biased region" description="Polar residues" evidence="1">
    <location>
        <begin position="84"/>
        <end position="104"/>
    </location>
</feature>
<protein>
    <submittedName>
        <fullName evidence="2">GYF-like domain superfamily</fullName>
    </submittedName>
    <submittedName>
        <fullName evidence="3">GYF-like_domain superfamily</fullName>
    </submittedName>
</protein>